<name>A0A7C8IVQ9_9PEZI</name>
<dbReference type="Proteomes" id="UP000481858">
    <property type="component" value="Unassembled WGS sequence"/>
</dbReference>
<proteinExistence type="predicted"/>
<dbReference type="InParanoid" id="A0A7C8IVQ9"/>
<reference evidence="2 3" key="1">
    <citation type="submission" date="2019-12" db="EMBL/GenBank/DDBJ databases">
        <title>Draft genome sequence of the ascomycete Xylaria multiplex DSM 110363.</title>
        <authorList>
            <person name="Buettner E."/>
            <person name="Kellner H."/>
        </authorList>
    </citation>
    <scope>NUCLEOTIDE SEQUENCE [LARGE SCALE GENOMIC DNA]</scope>
    <source>
        <strain evidence="2 3">DSM 110363</strain>
    </source>
</reference>
<evidence type="ECO:0000256" key="1">
    <source>
        <dbReference type="SAM" id="MobiDB-lite"/>
    </source>
</evidence>
<keyword evidence="3" id="KW-1185">Reference proteome</keyword>
<organism evidence="2 3">
    <name type="scientific">Xylaria multiplex</name>
    <dbReference type="NCBI Taxonomy" id="323545"/>
    <lineage>
        <taxon>Eukaryota</taxon>
        <taxon>Fungi</taxon>
        <taxon>Dikarya</taxon>
        <taxon>Ascomycota</taxon>
        <taxon>Pezizomycotina</taxon>
        <taxon>Sordariomycetes</taxon>
        <taxon>Xylariomycetidae</taxon>
        <taxon>Xylariales</taxon>
        <taxon>Xylariaceae</taxon>
        <taxon>Xylaria</taxon>
    </lineage>
</organism>
<sequence length="537" mass="60530">MSNSMEKQSKGNKNGVKKAPQKGRKQLNSTQKRGQPASAARLVSSPYIKFGWHKPLNGEVKEAIQGVASIADSMYMLQIERERPIESLSLNNGLFWEHRQLKNKMMVSTPAIDHLGLFSEEDDMFQETLRKIAKFDYSPDGFRLHYLFSSLRSREFLVLPIQINTSWVTLIARFQQKEKAITGAQHFDMEITDIAVIDPIPPQEAREKLILTRLRLVLAEGCIDWPADVNHRKIAVPEAESDWQTGLISYAISREFLRRLKVLQFRQKHDGSVCREFLWAPFEEHYNFDAYRQSLMSACAHQCIEGSAYQVRLALEVPSEDSNYHREKLCCFKGERNYLANDEKWDIFERNTHLDILVADSTKPRLGSSLDYSCASPKFGPTSPVSPTFSPTSPSSPFHPAHDPQSAQDPQPSQSFNPPSPSFSRRTLPTCSIPSPKASPRELATSNCQKTTERAAENFQPGESSVLQATTSSYSKEMDLDNEVDAILQLDLASEPLIPISKPESDAPRLSLKRPFPGDDDEGAPSPTRVKIEDESS</sequence>
<evidence type="ECO:0000313" key="3">
    <source>
        <dbReference type="Proteomes" id="UP000481858"/>
    </source>
</evidence>
<evidence type="ECO:0000313" key="2">
    <source>
        <dbReference type="EMBL" id="KAF2967562.1"/>
    </source>
</evidence>
<feature type="region of interest" description="Disordered" evidence="1">
    <location>
        <begin position="1"/>
        <end position="40"/>
    </location>
</feature>
<comment type="caution">
    <text evidence="2">The sequence shown here is derived from an EMBL/GenBank/DDBJ whole genome shotgun (WGS) entry which is preliminary data.</text>
</comment>
<dbReference type="EMBL" id="WUBL01000065">
    <property type="protein sequence ID" value="KAF2967562.1"/>
    <property type="molecule type" value="Genomic_DNA"/>
</dbReference>
<feature type="region of interest" description="Disordered" evidence="1">
    <location>
        <begin position="383"/>
        <end position="467"/>
    </location>
</feature>
<accession>A0A7C8IVQ9</accession>
<feature type="compositionally biased region" description="Basic residues" evidence="1">
    <location>
        <begin position="15"/>
        <end position="25"/>
    </location>
</feature>
<dbReference type="OrthoDB" id="4776090at2759"/>
<feature type="compositionally biased region" description="Low complexity" evidence="1">
    <location>
        <begin position="383"/>
        <end position="417"/>
    </location>
</feature>
<protein>
    <submittedName>
        <fullName evidence="2">Uncharacterized protein</fullName>
    </submittedName>
</protein>
<dbReference type="AlphaFoldDB" id="A0A7C8IVQ9"/>
<gene>
    <name evidence="2" type="ORF">GQX73_g5967</name>
</gene>
<feature type="region of interest" description="Disordered" evidence="1">
    <location>
        <begin position="498"/>
        <end position="537"/>
    </location>
</feature>